<gene>
    <name evidence="2" type="ORF">KK1_025679</name>
</gene>
<evidence type="ECO:0000313" key="2">
    <source>
        <dbReference type="EMBL" id="KYP52374.1"/>
    </source>
</evidence>
<reference evidence="2" key="1">
    <citation type="journal article" date="2012" name="Nat. Biotechnol.">
        <title>Draft genome sequence of pigeonpea (Cajanus cajan), an orphan legume crop of resource-poor farmers.</title>
        <authorList>
            <person name="Varshney R.K."/>
            <person name="Chen W."/>
            <person name="Li Y."/>
            <person name="Bharti A.K."/>
            <person name="Saxena R.K."/>
            <person name="Schlueter J.A."/>
            <person name="Donoghue M.T."/>
            <person name="Azam S."/>
            <person name="Fan G."/>
            <person name="Whaley A.M."/>
            <person name="Farmer A.D."/>
            <person name="Sheridan J."/>
            <person name="Iwata A."/>
            <person name="Tuteja R."/>
            <person name="Penmetsa R.V."/>
            <person name="Wu W."/>
            <person name="Upadhyaya H.D."/>
            <person name="Yang S.P."/>
            <person name="Shah T."/>
            <person name="Saxena K.B."/>
            <person name="Michael T."/>
            <person name="McCombie W.R."/>
            <person name="Yang B."/>
            <person name="Zhang G."/>
            <person name="Yang H."/>
            <person name="Wang J."/>
            <person name="Spillane C."/>
            <person name="Cook D.R."/>
            <person name="May G.D."/>
            <person name="Xu X."/>
            <person name="Jackson S.A."/>
        </authorList>
    </citation>
    <scope>NUCLEOTIDE SEQUENCE [LARGE SCALE GENOMIC DNA]</scope>
</reference>
<evidence type="ECO:0000259" key="1">
    <source>
        <dbReference type="Pfam" id="PF14111"/>
    </source>
</evidence>
<dbReference type="InterPro" id="IPR036691">
    <property type="entry name" value="Endo/exonu/phosph_ase_sf"/>
</dbReference>
<accession>A0A151SC40</accession>
<dbReference type="Gene3D" id="3.60.10.10">
    <property type="entry name" value="Endonuclease/exonuclease/phosphatase"/>
    <property type="match status" value="1"/>
</dbReference>
<dbReference type="Pfam" id="PF14111">
    <property type="entry name" value="DUF4283"/>
    <property type="match status" value="1"/>
</dbReference>
<dbReference type="SUPFAM" id="SSF56219">
    <property type="entry name" value="DNase I-like"/>
    <property type="match status" value="1"/>
</dbReference>
<organism evidence="2 3">
    <name type="scientific">Cajanus cajan</name>
    <name type="common">Pigeon pea</name>
    <name type="synonym">Cajanus indicus</name>
    <dbReference type="NCBI Taxonomy" id="3821"/>
    <lineage>
        <taxon>Eukaryota</taxon>
        <taxon>Viridiplantae</taxon>
        <taxon>Streptophyta</taxon>
        <taxon>Embryophyta</taxon>
        <taxon>Tracheophyta</taxon>
        <taxon>Spermatophyta</taxon>
        <taxon>Magnoliopsida</taxon>
        <taxon>eudicotyledons</taxon>
        <taxon>Gunneridae</taxon>
        <taxon>Pentapetalae</taxon>
        <taxon>rosids</taxon>
        <taxon>fabids</taxon>
        <taxon>Fabales</taxon>
        <taxon>Fabaceae</taxon>
        <taxon>Papilionoideae</taxon>
        <taxon>50 kb inversion clade</taxon>
        <taxon>NPAAA clade</taxon>
        <taxon>indigoferoid/millettioid clade</taxon>
        <taxon>Phaseoleae</taxon>
        <taxon>Cajanus</taxon>
    </lineage>
</organism>
<dbReference type="PANTHER" id="PTHR31286:SF99">
    <property type="entry name" value="DUF4283 DOMAIN-CONTAINING PROTEIN"/>
    <property type="match status" value="1"/>
</dbReference>
<dbReference type="OMA" id="DAMHIET"/>
<dbReference type="InterPro" id="IPR025558">
    <property type="entry name" value="DUF4283"/>
</dbReference>
<dbReference type="Proteomes" id="UP000075243">
    <property type="component" value="Unassembled WGS sequence"/>
</dbReference>
<dbReference type="Gramene" id="C.cajan_24463.t">
    <property type="protein sequence ID" value="C.cajan_24463.t"/>
    <property type="gene ID" value="C.cajan_24463"/>
</dbReference>
<sequence length="387" mass="44378">MLENKIQREWAKVGVVRIVDMSQDFYLVQFAAEEDYKHALFEGPWMIADHYMVVQRWRPFFTLNEKKVRKIAVWIRIPGLPIELFDDKFLWRVGSKLGTMLKIDKLTSIQSRGRFARICVEVDIAKKLVAQFNVLGHILKLEYEGLHAICFGCGKYEHKQSQCTMQGVDGPGDAMHIETTREMDGGEANPNDDVCPNPVLEPNNGHVDESYGPYGPWMIVKKGRKKNHMVAANHRLVNHDKEDVTLNKRADVDRSSFSHTNLEKKLVPKGLENVNPEEAKRPQKQKEIITQKIRNVEVKNNNNHWFITFVYASPHSQFRVGLWRDISRLEAIVDGPWALMGDFNATLRDHERQGGSASANRRGDNAFRDCFSKCSLLDIGFQGSPFT</sequence>
<dbReference type="PANTHER" id="PTHR31286">
    <property type="entry name" value="GLYCINE-RICH CELL WALL STRUCTURAL PROTEIN 1.8-LIKE"/>
    <property type="match status" value="1"/>
</dbReference>
<evidence type="ECO:0000313" key="3">
    <source>
        <dbReference type="Proteomes" id="UP000075243"/>
    </source>
</evidence>
<protein>
    <recommendedName>
        <fullName evidence="1">DUF4283 domain-containing protein</fullName>
    </recommendedName>
</protein>
<proteinExistence type="predicted"/>
<name>A0A151SC40_CAJCA</name>
<dbReference type="EMBL" id="KQ483424">
    <property type="protein sequence ID" value="KYP52374.1"/>
    <property type="molecule type" value="Genomic_DNA"/>
</dbReference>
<dbReference type="AlphaFoldDB" id="A0A151SC40"/>
<keyword evidence="3" id="KW-1185">Reference proteome</keyword>
<dbReference type="InterPro" id="IPR040256">
    <property type="entry name" value="At4g02000-like"/>
</dbReference>
<feature type="domain" description="DUF4283" evidence="1">
    <location>
        <begin position="2"/>
        <end position="65"/>
    </location>
</feature>